<dbReference type="PATRIC" id="fig|1684.4.peg.1198"/>
<evidence type="ECO:0000256" key="2">
    <source>
        <dbReference type="ARBA" id="ARBA00022777"/>
    </source>
</evidence>
<dbReference type="InterPro" id="IPR036390">
    <property type="entry name" value="WH_DNA-bd_sf"/>
</dbReference>
<proteinExistence type="predicted"/>
<evidence type="ECO:0000259" key="3">
    <source>
        <dbReference type="Pfam" id="PF00294"/>
    </source>
</evidence>
<protein>
    <recommendedName>
        <fullName evidence="3">Carbohydrate kinase PfkB domain-containing protein</fullName>
    </recommendedName>
</protein>
<gene>
    <name evidence="4" type="ORF">JF69_11080</name>
</gene>
<evidence type="ECO:0000256" key="1">
    <source>
        <dbReference type="ARBA" id="ARBA00022679"/>
    </source>
</evidence>
<dbReference type="Pfam" id="PF13412">
    <property type="entry name" value="HTH_24"/>
    <property type="match status" value="1"/>
</dbReference>
<dbReference type="Proteomes" id="UP000033648">
    <property type="component" value="Unassembled WGS sequence"/>
</dbReference>
<evidence type="ECO:0000313" key="5">
    <source>
        <dbReference type="Proteomes" id="UP000033648"/>
    </source>
</evidence>
<organism evidence="4 5">
    <name type="scientific">Bifidobacterium asteroides</name>
    <dbReference type="NCBI Taxonomy" id="1684"/>
    <lineage>
        <taxon>Bacteria</taxon>
        <taxon>Bacillati</taxon>
        <taxon>Actinomycetota</taxon>
        <taxon>Actinomycetes</taxon>
        <taxon>Bifidobacteriales</taxon>
        <taxon>Bifidobacteriaceae</taxon>
        <taxon>Bifidobacterium</taxon>
    </lineage>
</organism>
<evidence type="ECO:0000313" key="4">
    <source>
        <dbReference type="EMBL" id="KJY49798.1"/>
    </source>
</evidence>
<dbReference type="Pfam" id="PF00294">
    <property type="entry name" value="PfkB"/>
    <property type="match status" value="1"/>
</dbReference>
<dbReference type="InterPro" id="IPR036388">
    <property type="entry name" value="WH-like_DNA-bd_sf"/>
</dbReference>
<dbReference type="PANTHER" id="PTHR10584">
    <property type="entry name" value="SUGAR KINASE"/>
    <property type="match status" value="1"/>
</dbReference>
<dbReference type="PROSITE" id="PS00583">
    <property type="entry name" value="PFKB_KINASES_1"/>
    <property type="match status" value="1"/>
</dbReference>
<dbReference type="EMBL" id="JWME01000011">
    <property type="protein sequence ID" value="KJY49798.1"/>
    <property type="molecule type" value="Genomic_DNA"/>
</dbReference>
<comment type="caution">
    <text evidence="4">The sequence shown here is derived from an EMBL/GenBank/DDBJ whole genome shotgun (WGS) entry which is preliminary data.</text>
</comment>
<accession>A0A0F4KUR3</accession>
<dbReference type="AlphaFoldDB" id="A0A0F4KUR3"/>
<dbReference type="InterPro" id="IPR002173">
    <property type="entry name" value="Carboh/pur_kinase_PfkB_CS"/>
</dbReference>
<keyword evidence="1" id="KW-0808">Transferase</keyword>
<dbReference type="OrthoDB" id="9808601at2"/>
<reference evidence="4 5" key="1">
    <citation type="submission" date="2014-12" db="EMBL/GenBank/DDBJ databases">
        <title>Comparative genomics of the lactic acid bacteria isolated from the honey bee gut.</title>
        <authorList>
            <person name="Ellegaard K.M."/>
            <person name="Tamarit D."/>
            <person name="Javelind E."/>
            <person name="Olofsson T."/>
            <person name="Andersson S.G."/>
            <person name="Vasquez A."/>
        </authorList>
    </citation>
    <scope>NUCLEOTIDE SEQUENCE [LARGE SCALE GENOMIC DNA]</scope>
    <source>
        <strain evidence="4 5">Bin2</strain>
    </source>
</reference>
<sequence>MAVTNREEQILGLIRQNPMISQNELAHICGITRSGVAAHISNLVKKGYLLGKGYIVSPPTYVAVIGGINLDIYGMSVNPVVSHSSNVGKITFSPGGIGRNISYDLGCLGVKNYLLSVYGDDHNGAFFKKDAMANDLDITYCQQLSNTPTSTYLSVSGPDGDPIVGLDDMASSELISPDFLRERAHVIVNANAVVLDSSLTAASIAWICDHYSGPIYARVVSVNKASRLIPVLNRIDTLVLSRAESRLLTNTDASDEQSSQVCARFLHKAGVRCVYLLIDGVGNLYSDGSKYLFCPDSQTTKSRHNNGAASAALSALLWSHSKKMDYKDCAETAYAAAAMAMDCIQSVNPHFSPTTLEDRRHLLFA</sequence>
<dbReference type="SUPFAM" id="SSF46785">
    <property type="entry name" value="Winged helix' DNA-binding domain"/>
    <property type="match status" value="1"/>
</dbReference>
<dbReference type="CDD" id="cd00090">
    <property type="entry name" value="HTH_ARSR"/>
    <property type="match status" value="1"/>
</dbReference>
<dbReference type="Gene3D" id="3.40.1190.20">
    <property type="match status" value="1"/>
</dbReference>
<dbReference type="SUPFAM" id="SSF53613">
    <property type="entry name" value="Ribokinase-like"/>
    <property type="match status" value="1"/>
</dbReference>
<dbReference type="InterPro" id="IPR011611">
    <property type="entry name" value="PfkB_dom"/>
</dbReference>
<dbReference type="PANTHER" id="PTHR10584:SF166">
    <property type="entry name" value="RIBOKINASE"/>
    <property type="match status" value="1"/>
</dbReference>
<dbReference type="GO" id="GO:0016301">
    <property type="term" value="F:kinase activity"/>
    <property type="evidence" value="ECO:0007669"/>
    <property type="project" value="UniProtKB-KW"/>
</dbReference>
<dbReference type="InterPro" id="IPR029056">
    <property type="entry name" value="Ribokinase-like"/>
</dbReference>
<feature type="domain" description="Carbohydrate kinase PfkB" evidence="3">
    <location>
        <begin position="60"/>
        <end position="345"/>
    </location>
</feature>
<name>A0A0F4KUR3_9BIFI</name>
<dbReference type="Gene3D" id="1.10.10.10">
    <property type="entry name" value="Winged helix-like DNA-binding domain superfamily/Winged helix DNA-binding domain"/>
    <property type="match status" value="1"/>
</dbReference>
<keyword evidence="2" id="KW-0418">Kinase</keyword>
<dbReference type="InterPro" id="IPR011991">
    <property type="entry name" value="ArsR-like_HTH"/>
</dbReference>